<dbReference type="Gene3D" id="3.10.180.10">
    <property type="entry name" value="2,3-Dihydroxybiphenyl 1,2-Dioxygenase, domain 1"/>
    <property type="match status" value="1"/>
</dbReference>
<dbReference type="RefSeq" id="WP_211753368.1">
    <property type="nucleotide sequence ID" value="NZ_FOSP01000007.1"/>
</dbReference>
<name>A0A1I3ZSZ4_9PROT</name>
<sequence>MTLKDTTPILRIFDEVKALEFYIYFLGFKIDWKHRFEEGLPVYMQVSKDNCIIHLSEHHGDCSPGAALRIGTDSLDSFQKELSGKEYKYSRPGIQDMP</sequence>
<dbReference type="AlphaFoldDB" id="A0A1I3ZSZ4"/>
<gene>
    <name evidence="2" type="ORF">SAMN05216302_100750</name>
</gene>
<dbReference type="InterPro" id="IPR029068">
    <property type="entry name" value="Glyas_Bleomycin-R_OHBP_Dase"/>
</dbReference>
<dbReference type="InterPro" id="IPR000335">
    <property type="entry name" value="Bleomycin-R"/>
</dbReference>
<evidence type="ECO:0008006" key="4">
    <source>
        <dbReference type="Google" id="ProtNLM"/>
    </source>
</evidence>
<accession>A0A1I3ZSZ4</accession>
<proteinExistence type="predicted"/>
<evidence type="ECO:0000313" key="3">
    <source>
        <dbReference type="Proteomes" id="UP000199533"/>
    </source>
</evidence>
<evidence type="ECO:0000256" key="1">
    <source>
        <dbReference type="ARBA" id="ARBA00023251"/>
    </source>
</evidence>
<reference evidence="3" key="1">
    <citation type="submission" date="2016-10" db="EMBL/GenBank/DDBJ databases">
        <authorList>
            <person name="Varghese N."/>
            <person name="Submissions S."/>
        </authorList>
    </citation>
    <scope>NUCLEOTIDE SEQUENCE [LARGE SCALE GENOMIC DNA]</scope>
    <source>
        <strain evidence="3">Nm69</strain>
    </source>
</reference>
<keyword evidence="1" id="KW-0046">Antibiotic resistance</keyword>
<evidence type="ECO:0000313" key="2">
    <source>
        <dbReference type="EMBL" id="SFK47222.1"/>
    </source>
</evidence>
<dbReference type="SUPFAM" id="SSF54593">
    <property type="entry name" value="Glyoxalase/Bleomycin resistance protein/Dihydroxybiphenyl dioxygenase"/>
    <property type="match status" value="1"/>
</dbReference>
<keyword evidence="3" id="KW-1185">Reference proteome</keyword>
<protein>
    <recommendedName>
        <fullName evidence="4">Glyoxalase/Bleomycin resistance protein/Dioxygenase superfamily protein</fullName>
    </recommendedName>
</protein>
<dbReference type="EMBL" id="FOSP01000007">
    <property type="protein sequence ID" value="SFK47222.1"/>
    <property type="molecule type" value="Genomic_DNA"/>
</dbReference>
<organism evidence="2 3">
    <name type="scientific">Nitrosomonas aestuarii</name>
    <dbReference type="NCBI Taxonomy" id="52441"/>
    <lineage>
        <taxon>Bacteria</taxon>
        <taxon>Pseudomonadati</taxon>
        <taxon>Pseudomonadota</taxon>
        <taxon>Betaproteobacteria</taxon>
        <taxon>Nitrosomonadales</taxon>
        <taxon>Nitrosomonadaceae</taxon>
        <taxon>Nitrosomonas</taxon>
    </lineage>
</organism>
<dbReference type="GO" id="GO:0046677">
    <property type="term" value="P:response to antibiotic"/>
    <property type="evidence" value="ECO:0007669"/>
    <property type="project" value="UniProtKB-KW"/>
</dbReference>
<dbReference type="Pfam" id="PF19581">
    <property type="entry name" value="Glyoxalase_7"/>
    <property type="match status" value="1"/>
</dbReference>
<dbReference type="Proteomes" id="UP000199533">
    <property type="component" value="Unassembled WGS sequence"/>
</dbReference>
<dbReference type="STRING" id="52441.SAMN05216302_100750"/>